<proteinExistence type="predicted"/>
<evidence type="ECO:0000313" key="2">
    <source>
        <dbReference type="EMBL" id="KAF2710367.1"/>
    </source>
</evidence>
<gene>
    <name evidence="2" type="ORF">K504DRAFT_260190</name>
</gene>
<dbReference type="Proteomes" id="UP000799428">
    <property type="component" value="Unassembled WGS sequence"/>
</dbReference>
<protein>
    <recommendedName>
        <fullName evidence="4">Extracellular membrane protein CFEM domain-containing protein</fullName>
    </recommendedName>
</protein>
<name>A0A6G1KDD0_9PLEO</name>
<feature type="chain" id="PRO_5026230772" description="Extracellular membrane protein CFEM domain-containing protein" evidence="1">
    <location>
        <begin position="19"/>
        <end position="74"/>
    </location>
</feature>
<dbReference type="AlphaFoldDB" id="A0A6G1KDD0"/>
<evidence type="ECO:0000256" key="1">
    <source>
        <dbReference type="SAM" id="SignalP"/>
    </source>
</evidence>
<feature type="signal peptide" evidence="1">
    <location>
        <begin position="1"/>
        <end position="18"/>
    </location>
</feature>
<dbReference type="EMBL" id="MU005769">
    <property type="protein sequence ID" value="KAF2710367.1"/>
    <property type="molecule type" value="Genomic_DNA"/>
</dbReference>
<accession>A0A6G1KDD0</accession>
<organism evidence="2 3">
    <name type="scientific">Pleomassaria siparia CBS 279.74</name>
    <dbReference type="NCBI Taxonomy" id="1314801"/>
    <lineage>
        <taxon>Eukaryota</taxon>
        <taxon>Fungi</taxon>
        <taxon>Dikarya</taxon>
        <taxon>Ascomycota</taxon>
        <taxon>Pezizomycotina</taxon>
        <taxon>Dothideomycetes</taxon>
        <taxon>Pleosporomycetidae</taxon>
        <taxon>Pleosporales</taxon>
        <taxon>Pleomassariaceae</taxon>
        <taxon>Pleomassaria</taxon>
    </lineage>
</organism>
<reference evidence="2" key="1">
    <citation type="journal article" date="2020" name="Stud. Mycol.">
        <title>101 Dothideomycetes genomes: a test case for predicting lifestyles and emergence of pathogens.</title>
        <authorList>
            <person name="Haridas S."/>
            <person name="Albert R."/>
            <person name="Binder M."/>
            <person name="Bloem J."/>
            <person name="Labutti K."/>
            <person name="Salamov A."/>
            <person name="Andreopoulos B."/>
            <person name="Baker S."/>
            <person name="Barry K."/>
            <person name="Bills G."/>
            <person name="Bluhm B."/>
            <person name="Cannon C."/>
            <person name="Castanera R."/>
            <person name="Culley D."/>
            <person name="Daum C."/>
            <person name="Ezra D."/>
            <person name="Gonzalez J."/>
            <person name="Henrissat B."/>
            <person name="Kuo A."/>
            <person name="Liang C."/>
            <person name="Lipzen A."/>
            <person name="Lutzoni F."/>
            <person name="Magnuson J."/>
            <person name="Mondo S."/>
            <person name="Nolan M."/>
            <person name="Ohm R."/>
            <person name="Pangilinan J."/>
            <person name="Park H.-J."/>
            <person name="Ramirez L."/>
            <person name="Alfaro M."/>
            <person name="Sun H."/>
            <person name="Tritt A."/>
            <person name="Yoshinaga Y."/>
            <person name="Zwiers L.-H."/>
            <person name="Turgeon B."/>
            <person name="Goodwin S."/>
            <person name="Spatafora J."/>
            <person name="Crous P."/>
            <person name="Grigoriev I."/>
        </authorList>
    </citation>
    <scope>NUCLEOTIDE SEQUENCE</scope>
    <source>
        <strain evidence="2">CBS 279.74</strain>
    </source>
</reference>
<keyword evidence="3" id="KW-1185">Reference proteome</keyword>
<sequence length="74" mass="8394">MKLTNIIIVSLFSTASLRAPNQPRYCKLGPSACVPECQLPWEEYKQHSCAGSSKDDVHRFCDTYVSLPYEKLID</sequence>
<evidence type="ECO:0000313" key="3">
    <source>
        <dbReference type="Proteomes" id="UP000799428"/>
    </source>
</evidence>
<evidence type="ECO:0008006" key="4">
    <source>
        <dbReference type="Google" id="ProtNLM"/>
    </source>
</evidence>
<keyword evidence="1" id="KW-0732">Signal</keyword>